<dbReference type="EMBL" id="JAAVXB010000015">
    <property type="protein sequence ID" value="NKF24422.1"/>
    <property type="molecule type" value="Genomic_DNA"/>
</dbReference>
<proteinExistence type="inferred from homology"/>
<gene>
    <name evidence="10" type="ORF">G7Y82_19095</name>
</gene>
<protein>
    <submittedName>
        <fullName evidence="10">FtsX-like permease family protein</fullName>
    </submittedName>
</protein>
<keyword evidence="11" id="KW-1185">Reference proteome</keyword>
<feature type="transmembrane region" description="Helical" evidence="7">
    <location>
        <begin position="390"/>
        <end position="417"/>
    </location>
</feature>
<dbReference type="PANTHER" id="PTHR30572:SF4">
    <property type="entry name" value="ABC TRANSPORTER PERMEASE YTRF"/>
    <property type="match status" value="1"/>
</dbReference>
<comment type="subcellular location">
    <subcellularLocation>
        <location evidence="1">Cell membrane</location>
        <topology evidence="1">Multi-pass membrane protein</topology>
    </subcellularLocation>
</comment>
<feature type="domain" description="ABC3 transporter permease C-terminal" evidence="8">
    <location>
        <begin position="397"/>
        <end position="509"/>
    </location>
</feature>
<dbReference type="AlphaFoldDB" id="A0A969WC15"/>
<dbReference type="GO" id="GO:0022857">
    <property type="term" value="F:transmembrane transporter activity"/>
    <property type="evidence" value="ECO:0007669"/>
    <property type="project" value="TreeGrafter"/>
</dbReference>
<keyword evidence="2" id="KW-1003">Cell membrane</keyword>
<keyword evidence="4 7" id="KW-1133">Transmembrane helix</keyword>
<dbReference type="Pfam" id="PF12704">
    <property type="entry name" value="MacB_PCD"/>
    <property type="match status" value="1"/>
</dbReference>
<evidence type="ECO:0000256" key="2">
    <source>
        <dbReference type="ARBA" id="ARBA00022475"/>
    </source>
</evidence>
<evidence type="ECO:0000256" key="1">
    <source>
        <dbReference type="ARBA" id="ARBA00004651"/>
    </source>
</evidence>
<evidence type="ECO:0000259" key="8">
    <source>
        <dbReference type="Pfam" id="PF02687"/>
    </source>
</evidence>
<evidence type="ECO:0000313" key="11">
    <source>
        <dbReference type="Proteomes" id="UP000653472"/>
    </source>
</evidence>
<dbReference type="RefSeq" id="WP_168149730.1">
    <property type="nucleotide sequence ID" value="NZ_JAAVXB010000015.1"/>
</dbReference>
<evidence type="ECO:0000256" key="5">
    <source>
        <dbReference type="ARBA" id="ARBA00023136"/>
    </source>
</evidence>
<evidence type="ECO:0000259" key="9">
    <source>
        <dbReference type="Pfam" id="PF12704"/>
    </source>
</evidence>
<accession>A0A969WC15</accession>
<feature type="transmembrane region" description="Helical" evidence="7">
    <location>
        <begin position="477"/>
        <end position="499"/>
    </location>
</feature>
<dbReference type="Proteomes" id="UP000653472">
    <property type="component" value="Unassembled WGS sequence"/>
</dbReference>
<dbReference type="InterPro" id="IPR050250">
    <property type="entry name" value="Macrolide_Exporter_MacB"/>
</dbReference>
<evidence type="ECO:0000256" key="3">
    <source>
        <dbReference type="ARBA" id="ARBA00022692"/>
    </source>
</evidence>
<comment type="caution">
    <text evidence="10">The sequence shown here is derived from an EMBL/GenBank/DDBJ whole genome shotgun (WGS) entry which is preliminary data.</text>
</comment>
<dbReference type="InterPro" id="IPR003838">
    <property type="entry name" value="ABC3_permease_C"/>
</dbReference>
<reference evidence="10" key="1">
    <citation type="submission" date="2020-03" db="EMBL/GenBank/DDBJ databases">
        <title>Solimonas marina sp. nov., isolated from deep seawater of the Pacific Ocean.</title>
        <authorList>
            <person name="Liu X."/>
            <person name="Lai Q."/>
            <person name="Sun F."/>
            <person name="Gai Y."/>
            <person name="Li G."/>
            <person name="Shao Z."/>
        </authorList>
    </citation>
    <scope>NUCLEOTIDE SEQUENCE</scope>
    <source>
        <strain evidence="10">C16B3</strain>
    </source>
</reference>
<comment type="similarity">
    <text evidence="6">Belongs to the ABC-4 integral membrane protein family.</text>
</comment>
<keyword evidence="3 7" id="KW-0812">Transmembrane</keyword>
<evidence type="ECO:0000313" key="10">
    <source>
        <dbReference type="EMBL" id="NKF24422.1"/>
    </source>
</evidence>
<evidence type="ECO:0000256" key="7">
    <source>
        <dbReference type="SAM" id="Phobius"/>
    </source>
</evidence>
<feature type="transmembrane region" description="Helical" evidence="7">
    <location>
        <begin position="21"/>
        <end position="42"/>
    </location>
</feature>
<dbReference type="PANTHER" id="PTHR30572">
    <property type="entry name" value="MEMBRANE COMPONENT OF TRANSPORTER-RELATED"/>
    <property type="match status" value="1"/>
</dbReference>
<name>A0A969WC15_9GAMM</name>
<dbReference type="InterPro" id="IPR025857">
    <property type="entry name" value="MacB_PCD"/>
</dbReference>
<keyword evidence="5 7" id="KW-0472">Membrane</keyword>
<feature type="transmembrane region" description="Helical" evidence="7">
    <location>
        <begin position="438"/>
        <end position="465"/>
    </location>
</feature>
<evidence type="ECO:0000256" key="6">
    <source>
        <dbReference type="ARBA" id="ARBA00038076"/>
    </source>
</evidence>
<feature type="domain" description="MacB-like periplasmic core" evidence="9">
    <location>
        <begin position="22"/>
        <end position="326"/>
    </location>
</feature>
<organism evidence="10 11">
    <name type="scientific">Solimonas marina</name>
    <dbReference type="NCBI Taxonomy" id="2714601"/>
    <lineage>
        <taxon>Bacteria</taxon>
        <taxon>Pseudomonadati</taxon>
        <taxon>Pseudomonadota</taxon>
        <taxon>Gammaproteobacteria</taxon>
        <taxon>Nevskiales</taxon>
        <taxon>Nevskiaceae</taxon>
        <taxon>Solimonas</taxon>
    </lineage>
</organism>
<sequence>MIPLRQFLQLALQALLRNRMQTGLAVLGMAVGVGALVTSVALGRGAQDAIADQLRAAGANVIVVTAGNYMAAHKVIKDDIVEGRADPNPLDLLFPNSGLRKVSWHPASLSGGLLQAVGGAQGRLQKVHFEDDPFAKHDHPTAAQRLGDAMAGLGSAATLTREDAAAIRKIPGVQYVVSGVHNNSRVFIAGHRDEKWFTRMHGTEADLPEIRTGWVFPHGRFLNPNEVEGKEQVMALGQIVSDHLFGPKVNPVGKIVFLWNQPFKVVGLIGSRSWAQQPAVGDDEFDAVYVPVTTVNHLLDLSKLNNITITTKSVGQTTQVAKEIGDLLRKRHKIADGMPADFTVKTQAEQVIGKGLSPELAYAVGGNAKSMDQLTIAKLSGSLERANRTMLGLLAGVATVSLLVGGIGVMNLLLLSVTQRTREVGLRMAVGARRSDVAVQFVLEAMLLSVAGGLVGVLAGVLASGSLERFFKWSADISSMSAVMAVVVAAVIGMVFGVYPARRAAQLDPIEALRHE</sequence>
<evidence type="ECO:0000256" key="4">
    <source>
        <dbReference type="ARBA" id="ARBA00022989"/>
    </source>
</evidence>
<dbReference type="GO" id="GO:0005886">
    <property type="term" value="C:plasma membrane"/>
    <property type="evidence" value="ECO:0007669"/>
    <property type="project" value="UniProtKB-SubCell"/>
</dbReference>
<dbReference type="Pfam" id="PF02687">
    <property type="entry name" value="FtsX"/>
    <property type="match status" value="1"/>
</dbReference>